<dbReference type="Proteomes" id="UP001189429">
    <property type="component" value="Unassembled WGS sequence"/>
</dbReference>
<dbReference type="PANTHER" id="PTHR43706">
    <property type="entry name" value="NADH DEHYDROGENASE"/>
    <property type="match status" value="1"/>
</dbReference>
<gene>
    <name evidence="12" type="ORF">PCOR1329_LOCUS533</name>
</gene>
<keyword evidence="6" id="KW-0560">Oxidoreductase</keyword>
<sequence>MAFLRRFAKKSLKVGVVGGGLVGGGVLANTAINDDLDDISYAVKRRFYKAAKKDAPKKKVVVLGSGWGALSFARKLDADEYHVTVVSPRPFFFYTPLLVGSTTGVVSPGAIIEPIRDTAPGCEFLRTECKDVDLENRKVICDGAVTLDYDHLLIAVGAQPNTFGIPGVEKYGKFLKEIEHGRHVRKEMLDIIDKADLALAAGDLEKTKQLLNFVVVGGGPTGVEFCGELSDFIKQDLAKRHPKIAEYMKVTLVEALPGLLTMFHKTVGGYVQEHLANQGVDIKLSAMVKEVDEKHVSLKVKDGSIQKMDYGLLVWVAGVGMRPFTRSMCEKIGKENGQTDRRGLLVDECLRVKGTRPGEVFAIGDCAVSGKPPTAQVAYQQGKYLGRLFRLGQQHLIPDPEAPKFEYNHQGTMAYIGQGEAATELNPNGLIKLGRSSVTDHFWWRSLYGECDQLRIMGPMGFAIWRSVYFSKLVSVRNRWSVASDWMRTSFFGRPACSSAQGTAEACA</sequence>
<evidence type="ECO:0000256" key="3">
    <source>
        <dbReference type="ARBA" id="ARBA00022630"/>
    </source>
</evidence>
<keyword evidence="7" id="KW-0520">NAD</keyword>
<dbReference type="SUPFAM" id="SSF51905">
    <property type="entry name" value="FAD/NAD(P)-binding domain"/>
    <property type="match status" value="2"/>
</dbReference>
<dbReference type="InterPro" id="IPR023753">
    <property type="entry name" value="FAD/NAD-binding_dom"/>
</dbReference>
<evidence type="ECO:0000259" key="11">
    <source>
        <dbReference type="Pfam" id="PF22366"/>
    </source>
</evidence>
<reference evidence="12" key="1">
    <citation type="submission" date="2023-10" db="EMBL/GenBank/DDBJ databases">
        <authorList>
            <person name="Chen Y."/>
            <person name="Shah S."/>
            <person name="Dougan E. K."/>
            <person name="Thang M."/>
            <person name="Chan C."/>
        </authorList>
    </citation>
    <scope>NUCLEOTIDE SEQUENCE [LARGE SCALE GENOMIC DNA]</scope>
</reference>
<keyword evidence="5" id="KW-0809">Transit peptide</keyword>
<dbReference type="Gene3D" id="3.50.50.100">
    <property type="match status" value="1"/>
</dbReference>
<evidence type="ECO:0000256" key="7">
    <source>
        <dbReference type="ARBA" id="ARBA00023027"/>
    </source>
</evidence>
<evidence type="ECO:0000256" key="4">
    <source>
        <dbReference type="ARBA" id="ARBA00022827"/>
    </source>
</evidence>
<dbReference type="InterPro" id="IPR045024">
    <property type="entry name" value="NDH-2"/>
</dbReference>
<comment type="similarity">
    <text evidence="1">Belongs to the NADH dehydrogenase family.</text>
</comment>
<proteinExistence type="inferred from homology"/>
<evidence type="ECO:0000259" key="10">
    <source>
        <dbReference type="Pfam" id="PF07992"/>
    </source>
</evidence>
<dbReference type="InterPro" id="IPR036188">
    <property type="entry name" value="FAD/NAD-bd_sf"/>
</dbReference>
<accession>A0ABN9P7Q4</accession>
<evidence type="ECO:0000256" key="9">
    <source>
        <dbReference type="ARBA" id="ARBA00049010"/>
    </source>
</evidence>
<comment type="catalytic activity">
    <reaction evidence="9">
        <text>a ubiquinone + NADH + H(+) = a ubiquinol + NAD(+)</text>
        <dbReference type="Rhea" id="RHEA:23152"/>
        <dbReference type="Rhea" id="RHEA-COMP:9565"/>
        <dbReference type="Rhea" id="RHEA-COMP:9566"/>
        <dbReference type="ChEBI" id="CHEBI:15378"/>
        <dbReference type="ChEBI" id="CHEBI:16389"/>
        <dbReference type="ChEBI" id="CHEBI:17976"/>
        <dbReference type="ChEBI" id="CHEBI:57540"/>
        <dbReference type="ChEBI" id="CHEBI:57945"/>
    </reaction>
</comment>
<evidence type="ECO:0000256" key="5">
    <source>
        <dbReference type="ARBA" id="ARBA00022946"/>
    </source>
</evidence>
<dbReference type="Pfam" id="PF07992">
    <property type="entry name" value="Pyr_redox_2"/>
    <property type="match status" value="1"/>
</dbReference>
<dbReference type="Pfam" id="PF22366">
    <property type="entry name" value="NDH2_C"/>
    <property type="match status" value="1"/>
</dbReference>
<keyword evidence="3" id="KW-0285">Flavoprotein</keyword>
<evidence type="ECO:0000256" key="6">
    <source>
        <dbReference type="ARBA" id="ARBA00023002"/>
    </source>
</evidence>
<dbReference type="PRINTS" id="PR00368">
    <property type="entry name" value="FADPNR"/>
</dbReference>
<evidence type="ECO:0000256" key="1">
    <source>
        <dbReference type="ARBA" id="ARBA00005272"/>
    </source>
</evidence>
<name>A0ABN9P7Q4_9DINO</name>
<comment type="caution">
    <text evidence="12">The sequence shown here is derived from an EMBL/GenBank/DDBJ whole genome shotgun (WGS) entry which is preliminary data.</text>
</comment>
<dbReference type="EC" id="1.6.5.9" evidence="2"/>
<evidence type="ECO:0000313" key="12">
    <source>
        <dbReference type="EMBL" id="CAK0788748.1"/>
    </source>
</evidence>
<protein>
    <recommendedName>
        <fullName evidence="2">NADH:ubiquinone reductase (non-electrogenic)</fullName>
        <ecNumber evidence="2">1.6.5.9</ecNumber>
    </recommendedName>
</protein>
<feature type="domain" description="FAD/NAD(P)-binding" evidence="10">
    <location>
        <begin position="58"/>
        <end position="382"/>
    </location>
</feature>
<evidence type="ECO:0000313" key="13">
    <source>
        <dbReference type="Proteomes" id="UP001189429"/>
    </source>
</evidence>
<organism evidence="12 13">
    <name type="scientific">Prorocentrum cordatum</name>
    <dbReference type="NCBI Taxonomy" id="2364126"/>
    <lineage>
        <taxon>Eukaryota</taxon>
        <taxon>Sar</taxon>
        <taxon>Alveolata</taxon>
        <taxon>Dinophyceae</taxon>
        <taxon>Prorocentrales</taxon>
        <taxon>Prorocentraceae</taxon>
        <taxon>Prorocentrum</taxon>
    </lineage>
</organism>
<keyword evidence="4" id="KW-0274">FAD</keyword>
<comment type="catalytic activity">
    <reaction evidence="8">
        <text>a quinone + NADH + H(+) = a quinol + NAD(+)</text>
        <dbReference type="Rhea" id="RHEA:46160"/>
        <dbReference type="ChEBI" id="CHEBI:15378"/>
        <dbReference type="ChEBI" id="CHEBI:24646"/>
        <dbReference type="ChEBI" id="CHEBI:57540"/>
        <dbReference type="ChEBI" id="CHEBI:57945"/>
        <dbReference type="ChEBI" id="CHEBI:132124"/>
        <dbReference type="EC" id="1.6.5.9"/>
    </reaction>
</comment>
<evidence type="ECO:0000256" key="8">
    <source>
        <dbReference type="ARBA" id="ARBA00047599"/>
    </source>
</evidence>
<evidence type="ECO:0000256" key="2">
    <source>
        <dbReference type="ARBA" id="ARBA00012637"/>
    </source>
</evidence>
<dbReference type="InterPro" id="IPR054585">
    <property type="entry name" value="NDH2-like_C"/>
</dbReference>
<dbReference type="PANTHER" id="PTHR43706:SF47">
    <property type="entry name" value="EXTERNAL NADH-UBIQUINONE OXIDOREDUCTASE 1, MITOCHONDRIAL-RELATED"/>
    <property type="match status" value="1"/>
</dbReference>
<keyword evidence="13" id="KW-1185">Reference proteome</keyword>
<dbReference type="EMBL" id="CAUYUJ010000114">
    <property type="protein sequence ID" value="CAK0788748.1"/>
    <property type="molecule type" value="Genomic_DNA"/>
</dbReference>
<feature type="domain" description="External alternative NADH-ubiquinone oxidoreductase-like C-terminal" evidence="11">
    <location>
        <begin position="457"/>
        <end position="494"/>
    </location>
</feature>